<accession>A0A1M6DC43</accession>
<dbReference type="RefSeq" id="WP_149733753.1">
    <property type="nucleotide sequence ID" value="NZ_FQZD01000006.1"/>
</dbReference>
<dbReference type="AlphaFoldDB" id="A0A1M6DC43"/>
<keyword evidence="6" id="KW-0598">Phosphotransferase system</keyword>
<dbReference type="GO" id="GO:0005737">
    <property type="term" value="C:cytoplasm"/>
    <property type="evidence" value="ECO:0007669"/>
    <property type="project" value="UniProtKB-SubCell"/>
</dbReference>
<evidence type="ECO:0000256" key="6">
    <source>
        <dbReference type="ARBA" id="ARBA00022683"/>
    </source>
</evidence>
<evidence type="ECO:0000256" key="4">
    <source>
        <dbReference type="ARBA" id="ARBA00022597"/>
    </source>
</evidence>
<evidence type="ECO:0000313" key="9">
    <source>
        <dbReference type="EMBL" id="SHI70847.1"/>
    </source>
</evidence>
<dbReference type="PANTHER" id="PTHR33799:SF1">
    <property type="entry name" value="PTS SYSTEM MANNOSE-SPECIFIC EIIAB COMPONENT-RELATED"/>
    <property type="match status" value="1"/>
</dbReference>
<dbReference type="Pfam" id="PF03610">
    <property type="entry name" value="EIIA-man"/>
    <property type="match status" value="1"/>
</dbReference>
<keyword evidence="10" id="KW-1185">Reference proteome</keyword>
<name>A0A1M6DC43_9FIRM</name>
<dbReference type="EMBL" id="FQZD01000006">
    <property type="protein sequence ID" value="SHI70847.1"/>
    <property type="molecule type" value="Genomic_DNA"/>
</dbReference>
<dbReference type="InterPro" id="IPR051471">
    <property type="entry name" value="Bacterial_PTS_sugar_comp"/>
</dbReference>
<dbReference type="PANTHER" id="PTHR33799">
    <property type="entry name" value="PTS PERMEASE-RELATED-RELATED"/>
    <property type="match status" value="1"/>
</dbReference>
<dbReference type="CDD" id="cd00006">
    <property type="entry name" value="PTS_IIA_man"/>
    <property type="match status" value="1"/>
</dbReference>
<feature type="domain" description="PTS EIIA type-4" evidence="8">
    <location>
        <begin position="1"/>
        <end position="124"/>
    </location>
</feature>
<dbReference type="InterPro" id="IPR036662">
    <property type="entry name" value="PTS_EIIA_man-typ_sf"/>
</dbReference>
<keyword evidence="3" id="KW-0963">Cytoplasm</keyword>
<organism evidence="9 10">
    <name type="scientific">Propionispora hippei DSM 15287</name>
    <dbReference type="NCBI Taxonomy" id="1123003"/>
    <lineage>
        <taxon>Bacteria</taxon>
        <taxon>Bacillati</taxon>
        <taxon>Bacillota</taxon>
        <taxon>Negativicutes</taxon>
        <taxon>Selenomonadales</taxon>
        <taxon>Sporomusaceae</taxon>
        <taxon>Propionispora</taxon>
    </lineage>
</organism>
<dbReference type="OrthoDB" id="9799827at2"/>
<evidence type="ECO:0000256" key="3">
    <source>
        <dbReference type="ARBA" id="ARBA00022490"/>
    </source>
</evidence>
<comment type="subcellular location">
    <subcellularLocation>
        <location evidence="1">Cytoplasm</location>
    </subcellularLocation>
</comment>
<evidence type="ECO:0000313" key="10">
    <source>
        <dbReference type="Proteomes" id="UP000322917"/>
    </source>
</evidence>
<keyword evidence="5" id="KW-0808">Transferase</keyword>
<proteinExistence type="predicted"/>
<dbReference type="Proteomes" id="UP000322917">
    <property type="component" value="Unassembled WGS sequence"/>
</dbReference>
<keyword evidence="7" id="KW-0418">Kinase</keyword>
<dbReference type="InterPro" id="IPR004701">
    <property type="entry name" value="PTS_EIIA_man-typ"/>
</dbReference>
<gene>
    <name evidence="9" type="ORF">SAMN02745170_00916</name>
</gene>
<evidence type="ECO:0000259" key="8">
    <source>
        <dbReference type="PROSITE" id="PS51096"/>
    </source>
</evidence>
<evidence type="ECO:0000256" key="7">
    <source>
        <dbReference type="ARBA" id="ARBA00022777"/>
    </source>
</evidence>
<reference evidence="9 10" key="1">
    <citation type="submission" date="2016-11" db="EMBL/GenBank/DDBJ databases">
        <authorList>
            <person name="Varghese N."/>
            <person name="Submissions S."/>
        </authorList>
    </citation>
    <scope>NUCLEOTIDE SEQUENCE [LARGE SCALE GENOMIC DNA]</scope>
    <source>
        <strain evidence="9 10">DSM 15287</strain>
    </source>
</reference>
<dbReference type="Gene3D" id="3.40.50.510">
    <property type="entry name" value="Phosphotransferase system, mannose-type IIA component"/>
    <property type="match status" value="1"/>
</dbReference>
<keyword evidence="4" id="KW-0762">Sugar transport</keyword>
<evidence type="ECO:0000256" key="2">
    <source>
        <dbReference type="ARBA" id="ARBA00022448"/>
    </source>
</evidence>
<keyword evidence="2" id="KW-0813">Transport</keyword>
<dbReference type="GO" id="GO:0016301">
    <property type="term" value="F:kinase activity"/>
    <property type="evidence" value="ECO:0007669"/>
    <property type="project" value="UniProtKB-KW"/>
</dbReference>
<evidence type="ECO:0000256" key="5">
    <source>
        <dbReference type="ARBA" id="ARBA00022679"/>
    </source>
</evidence>
<dbReference type="SUPFAM" id="SSF53062">
    <property type="entry name" value="PTS system fructose IIA component-like"/>
    <property type="match status" value="1"/>
</dbReference>
<sequence>MIGLLLVSHGELCEYMLHSTAMMTGEAKQAGAVSLKKGESPLDFENRVRHALDKLDTGEGVIVLADVLGGTPYNTVGLLSREYNLQMITGMNVPMIVQLTLGREEGSDISELVDLAHEAAKEGIKLLRQKK</sequence>
<dbReference type="PROSITE" id="PS51096">
    <property type="entry name" value="PTS_EIIA_TYPE_4"/>
    <property type="match status" value="1"/>
</dbReference>
<dbReference type="InterPro" id="IPR033887">
    <property type="entry name" value="PTS_IIA_man"/>
</dbReference>
<dbReference type="GO" id="GO:0016020">
    <property type="term" value="C:membrane"/>
    <property type="evidence" value="ECO:0007669"/>
    <property type="project" value="InterPro"/>
</dbReference>
<evidence type="ECO:0000256" key="1">
    <source>
        <dbReference type="ARBA" id="ARBA00004496"/>
    </source>
</evidence>
<protein>
    <submittedName>
        <fullName evidence="9">PTS system, mannose-specific IIA component</fullName>
    </submittedName>
</protein>
<dbReference type="GO" id="GO:0009401">
    <property type="term" value="P:phosphoenolpyruvate-dependent sugar phosphotransferase system"/>
    <property type="evidence" value="ECO:0007669"/>
    <property type="project" value="UniProtKB-KW"/>
</dbReference>